<dbReference type="RefSeq" id="WP_408152474.1">
    <property type="nucleotide sequence ID" value="NZ_JAQQCL010000003.1"/>
</dbReference>
<dbReference type="InterPro" id="IPR022081">
    <property type="entry name" value="DUF3631"/>
</dbReference>
<gene>
    <name evidence="3" type="ORF">PQQ73_06280</name>
</gene>
<keyword evidence="4" id="KW-1185">Reference proteome</keyword>
<accession>A0ABW9E9F2</accession>
<evidence type="ECO:0000259" key="1">
    <source>
        <dbReference type="Pfam" id="PF12307"/>
    </source>
</evidence>
<sequence>MSEADSLTTNRVTEILDRLDGARQTGSDQWVARCPAHDDRNPSLSIGVNGDGGVLLHCHAGCEFRDVLAAMGFDSRTAPRVAPLTGTERKRRAAERVMRAKDAAAKATAILANAMQACDDHPYLMRKGVRPVAAIREIDVEKVKALAGYMPKANGEPLRGRLLVAPVRIDGRLSTLELIDEAGRKSALAGGEKEPGFWSVVLLEPRPSRIVIAEGAATALSIHECTRVATVAALSSSNLMKVAKALRAKHPDAKLIVAGDLGNGEEQARQAAKAVGASLAFPDFGANRQADEKDFNDMHRVRGAGAVRALIEAAQVPQAKPDARAEANDGSDAQAIARLAKLPAIEYERTRADAAQRLGIRPTLLDKLVKATRDEAEEAKQKPFEDTEPHGEPVDGAELLNEIATAIRRFVVADVETIAAVALWIVAAWFVEVLHVAPMLMIDAPERACGKTQLLTVAGRLVPRPATAAGISPSALFRMVEKYTPTLLIDEIETVLTREAEELRGLLNCGHSRDSAYVWRSVPVGDEWEPRRFGTFGFKALSGINAHRLAETITSRSIIATLRKKLKEEKADKLRRAEPGLFETLRAKLARWRDDNALAIREAAPAIPDALGDRDGDNWESLLCVADVAGGRWPEFARRAALKLCDTNGDESMSTGAQLLNDIREVYTRKKIDRLHSHELVNALRDLEESPWNEWSKGRGLSVRNLSSLLSEYTVRSHQIKIAGENRNGYFLSQFDDVFKRYLSV</sequence>
<evidence type="ECO:0000259" key="2">
    <source>
        <dbReference type="Pfam" id="PF13362"/>
    </source>
</evidence>
<dbReference type="Pfam" id="PF12307">
    <property type="entry name" value="DUF3631"/>
    <property type="match status" value="1"/>
</dbReference>
<evidence type="ECO:0000313" key="4">
    <source>
        <dbReference type="Proteomes" id="UP001629392"/>
    </source>
</evidence>
<evidence type="ECO:0000313" key="3">
    <source>
        <dbReference type="EMBL" id="MFM0715931.1"/>
    </source>
</evidence>
<protein>
    <submittedName>
        <fullName evidence="3">DUF3631 domain-containing protein</fullName>
    </submittedName>
</protein>
<feature type="domain" description="Toprim" evidence="2">
    <location>
        <begin position="210"/>
        <end position="304"/>
    </location>
</feature>
<name>A0ABW9E9F2_9BURK</name>
<comment type="caution">
    <text evidence="3">The sequence shown here is derived from an EMBL/GenBank/DDBJ whole genome shotgun (WGS) entry which is preliminary data.</text>
</comment>
<dbReference type="Pfam" id="PF13362">
    <property type="entry name" value="Toprim_3"/>
    <property type="match status" value="1"/>
</dbReference>
<reference evidence="3 4" key="1">
    <citation type="journal article" date="2024" name="Chem. Sci.">
        <title>Discovery of megapolipeptins by genome mining of a Burkholderiales bacteria collection.</title>
        <authorList>
            <person name="Paulo B.S."/>
            <person name="Recchia M.J.J."/>
            <person name="Lee S."/>
            <person name="Fergusson C.H."/>
            <person name="Romanowski S.B."/>
            <person name="Hernandez A."/>
            <person name="Krull N."/>
            <person name="Liu D.Y."/>
            <person name="Cavanagh H."/>
            <person name="Bos A."/>
            <person name="Gray C.A."/>
            <person name="Murphy B.T."/>
            <person name="Linington R.G."/>
            <person name="Eustaquio A.S."/>
        </authorList>
    </citation>
    <scope>NUCLEOTIDE SEQUENCE [LARGE SCALE GENOMIC DNA]</scope>
    <source>
        <strain evidence="3 4">RL17-350-BIC-E</strain>
    </source>
</reference>
<dbReference type="SUPFAM" id="SSF57783">
    <property type="entry name" value="Zinc beta-ribbon"/>
    <property type="match status" value="1"/>
</dbReference>
<feature type="domain" description="DUF3631" evidence="1">
    <location>
        <begin position="562"/>
        <end position="742"/>
    </location>
</feature>
<dbReference type="InterPro" id="IPR006171">
    <property type="entry name" value="TOPRIM_dom"/>
</dbReference>
<dbReference type="InterPro" id="IPR034154">
    <property type="entry name" value="TOPRIM_DnaG/twinkle"/>
</dbReference>
<dbReference type="CDD" id="cd01029">
    <property type="entry name" value="TOPRIM_primases"/>
    <property type="match status" value="1"/>
</dbReference>
<dbReference type="EMBL" id="JAQQCL010000003">
    <property type="protein sequence ID" value="MFM0715931.1"/>
    <property type="molecule type" value="Genomic_DNA"/>
</dbReference>
<dbReference type="Proteomes" id="UP001629392">
    <property type="component" value="Unassembled WGS sequence"/>
</dbReference>
<proteinExistence type="predicted"/>
<organism evidence="3 4">
    <name type="scientific">Paraburkholderia strydomiana</name>
    <dbReference type="NCBI Taxonomy" id="1245417"/>
    <lineage>
        <taxon>Bacteria</taxon>
        <taxon>Pseudomonadati</taxon>
        <taxon>Pseudomonadota</taxon>
        <taxon>Betaproteobacteria</taxon>
        <taxon>Burkholderiales</taxon>
        <taxon>Burkholderiaceae</taxon>
        <taxon>Paraburkholderia</taxon>
    </lineage>
</organism>